<dbReference type="SUPFAM" id="SSF51735">
    <property type="entry name" value="NAD(P)-binding Rossmann-fold domains"/>
    <property type="match status" value="1"/>
</dbReference>
<accession>A0A7Y9EC83</accession>
<protein>
    <submittedName>
        <fullName evidence="3">Nucleoside-diphosphate-sugar epimerase</fullName>
    </submittedName>
</protein>
<dbReference type="InterPro" id="IPR036291">
    <property type="entry name" value="NAD(P)-bd_dom_sf"/>
</dbReference>
<dbReference type="Gene3D" id="3.40.50.720">
    <property type="entry name" value="NAD(P)-binding Rossmann-like Domain"/>
    <property type="match status" value="1"/>
</dbReference>
<dbReference type="Proteomes" id="UP000529783">
    <property type="component" value="Unassembled WGS sequence"/>
</dbReference>
<proteinExistence type="inferred from homology"/>
<dbReference type="RefSeq" id="WP_179842424.1">
    <property type="nucleotide sequence ID" value="NZ_JACCBA010000001.1"/>
</dbReference>
<comment type="caution">
    <text evidence="3">The sequence shown here is derived from an EMBL/GenBank/DDBJ whole genome shotgun (WGS) entry which is preliminary data.</text>
</comment>
<organism evidence="3 4">
    <name type="scientific">Actinomadura luteofluorescens</name>
    <dbReference type="NCBI Taxonomy" id="46163"/>
    <lineage>
        <taxon>Bacteria</taxon>
        <taxon>Bacillati</taxon>
        <taxon>Actinomycetota</taxon>
        <taxon>Actinomycetes</taxon>
        <taxon>Streptosporangiales</taxon>
        <taxon>Thermomonosporaceae</taxon>
        <taxon>Actinomadura</taxon>
    </lineage>
</organism>
<evidence type="ECO:0000259" key="2">
    <source>
        <dbReference type="Pfam" id="PF01370"/>
    </source>
</evidence>
<evidence type="ECO:0000313" key="4">
    <source>
        <dbReference type="Proteomes" id="UP000529783"/>
    </source>
</evidence>
<gene>
    <name evidence="3" type="ORF">BJY14_000895</name>
</gene>
<dbReference type="InterPro" id="IPR001509">
    <property type="entry name" value="Epimerase_deHydtase"/>
</dbReference>
<dbReference type="EMBL" id="JACCBA010000001">
    <property type="protein sequence ID" value="NYD44912.1"/>
    <property type="molecule type" value="Genomic_DNA"/>
</dbReference>
<dbReference type="PANTHER" id="PTHR43000">
    <property type="entry name" value="DTDP-D-GLUCOSE 4,6-DEHYDRATASE-RELATED"/>
    <property type="match status" value="1"/>
</dbReference>
<reference evidence="3 4" key="1">
    <citation type="submission" date="2020-07" db="EMBL/GenBank/DDBJ databases">
        <title>Sequencing the genomes of 1000 actinobacteria strains.</title>
        <authorList>
            <person name="Klenk H.-P."/>
        </authorList>
    </citation>
    <scope>NUCLEOTIDE SEQUENCE [LARGE SCALE GENOMIC DNA]</scope>
    <source>
        <strain evidence="3 4">DSM 40398</strain>
    </source>
</reference>
<keyword evidence="4" id="KW-1185">Reference proteome</keyword>
<dbReference type="AlphaFoldDB" id="A0A7Y9EC83"/>
<name>A0A7Y9EC83_9ACTN</name>
<feature type="domain" description="NAD-dependent epimerase/dehydratase" evidence="2">
    <location>
        <begin position="4"/>
        <end position="230"/>
    </location>
</feature>
<evidence type="ECO:0000256" key="1">
    <source>
        <dbReference type="ARBA" id="ARBA00007637"/>
    </source>
</evidence>
<sequence>MTRVLVTGSSGFIGHHVVTRLQSDGLDVTGLDRRTGHNSGDFIHKDLLDLREDFHLHHRLKSFTHVIHLAAEAYVPTSVTHPDRYVQNNVIGTTNLIEVLAAAPHITRFLLVSSCEVYGTTSVPVDESASPRPASPYAASKLSQEAFCQAAAQCWGLPLVTARLFNNYGPGQQPDRLIPALMRACTEGTEFSMTSDGSQTRDWVHVRDTADALARLLFADDVEGGIYNVCAENEVSVHEICRLVFSHVEKPPKVVRASAIEGHLRRSAGIGRKLREATGWSPAGSLDGHLKEAFTY</sequence>
<comment type="similarity">
    <text evidence="1">Belongs to the NAD(P)-dependent epimerase/dehydratase family.</text>
</comment>
<dbReference type="Pfam" id="PF01370">
    <property type="entry name" value="Epimerase"/>
    <property type="match status" value="1"/>
</dbReference>
<evidence type="ECO:0000313" key="3">
    <source>
        <dbReference type="EMBL" id="NYD44912.1"/>
    </source>
</evidence>